<dbReference type="SUPFAM" id="SSF46894">
    <property type="entry name" value="C-terminal effector domain of the bipartite response regulators"/>
    <property type="match status" value="1"/>
</dbReference>
<dbReference type="PANTHER" id="PTHR16305">
    <property type="entry name" value="TESTICULAR SOLUBLE ADENYLYL CYCLASE"/>
    <property type="match status" value="1"/>
</dbReference>
<dbReference type="GO" id="GO:0004016">
    <property type="term" value="F:adenylate cyclase activity"/>
    <property type="evidence" value="ECO:0007669"/>
    <property type="project" value="TreeGrafter"/>
</dbReference>
<name>A0A5Q6RPB2_9ACTN</name>
<dbReference type="PROSITE" id="PS50043">
    <property type="entry name" value="HTH_LUXR_2"/>
    <property type="match status" value="1"/>
</dbReference>
<dbReference type="AlphaFoldDB" id="A0A5Q6RPB2"/>
<comment type="caution">
    <text evidence="5">The sequence shown here is derived from an EMBL/GenBank/DDBJ whole genome shotgun (WGS) entry which is preliminary data.</text>
</comment>
<keyword evidence="3" id="KW-0802">TPR repeat</keyword>
<dbReference type="InterPro" id="IPR011990">
    <property type="entry name" value="TPR-like_helical_dom_sf"/>
</dbReference>
<dbReference type="InterPro" id="IPR016032">
    <property type="entry name" value="Sig_transdc_resp-reg_C-effctor"/>
</dbReference>
<dbReference type="InterPro" id="IPR041664">
    <property type="entry name" value="AAA_16"/>
</dbReference>
<dbReference type="GO" id="GO:0003677">
    <property type="term" value="F:DNA binding"/>
    <property type="evidence" value="ECO:0007669"/>
    <property type="project" value="InterPro"/>
</dbReference>
<dbReference type="SMART" id="SM00028">
    <property type="entry name" value="TPR"/>
    <property type="match status" value="3"/>
</dbReference>
<dbReference type="GO" id="GO:0006355">
    <property type="term" value="P:regulation of DNA-templated transcription"/>
    <property type="evidence" value="ECO:0007669"/>
    <property type="project" value="InterPro"/>
</dbReference>
<proteinExistence type="predicted"/>
<evidence type="ECO:0000313" key="5">
    <source>
        <dbReference type="EMBL" id="KAA1419871.1"/>
    </source>
</evidence>
<dbReference type="PRINTS" id="PR00038">
    <property type="entry name" value="HTHLUXR"/>
</dbReference>
<dbReference type="PROSITE" id="PS00622">
    <property type="entry name" value="HTH_LUXR_1"/>
    <property type="match status" value="1"/>
</dbReference>
<dbReference type="InterPro" id="IPR019734">
    <property type="entry name" value="TPR_rpt"/>
</dbReference>
<feature type="domain" description="HTH luxR-type" evidence="4">
    <location>
        <begin position="865"/>
        <end position="930"/>
    </location>
</feature>
<dbReference type="Gene3D" id="1.25.40.10">
    <property type="entry name" value="Tetratricopeptide repeat domain"/>
    <property type="match status" value="2"/>
</dbReference>
<dbReference type="InterPro" id="IPR027417">
    <property type="entry name" value="P-loop_NTPase"/>
</dbReference>
<reference evidence="5 6" key="1">
    <citation type="submission" date="2019-09" db="EMBL/GenBank/DDBJ databases">
        <title>Mumia zhuanghuii sp. nov. isolated from the intestinal contents of plateau pika (Ochotona curzoniae) in the Qinghai-Tibet plateau of China.</title>
        <authorList>
            <person name="Tian Z."/>
        </authorList>
    </citation>
    <scope>NUCLEOTIDE SEQUENCE [LARGE SCALE GENOMIC DNA]</scope>
    <source>
        <strain evidence="6">350</strain>
    </source>
</reference>
<dbReference type="CDD" id="cd06170">
    <property type="entry name" value="LuxR_C_like"/>
    <property type="match status" value="1"/>
</dbReference>
<evidence type="ECO:0000256" key="3">
    <source>
        <dbReference type="PROSITE-ProRule" id="PRU00339"/>
    </source>
</evidence>
<dbReference type="Pfam" id="PF13191">
    <property type="entry name" value="AAA_16"/>
    <property type="match status" value="1"/>
</dbReference>
<dbReference type="InterPro" id="IPR000792">
    <property type="entry name" value="Tscrpt_reg_LuxR_C"/>
</dbReference>
<evidence type="ECO:0000313" key="6">
    <source>
        <dbReference type="Proteomes" id="UP000307768"/>
    </source>
</evidence>
<evidence type="ECO:0000256" key="1">
    <source>
        <dbReference type="ARBA" id="ARBA00022741"/>
    </source>
</evidence>
<dbReference type="EMBL" id="VDFQ02000006">
    <property type="protein sequence ID" value="KAA1419871.1"/>
    <property type="molecule type" value="Genomic_DNA"/>
</dbReference>
<dbReference type="PROSITE" id="PS50005">
    <property type="entry name" value="TPR"/>
    <property type="match status" value="1"/>
</dbReference>
<evidence type="ECO:0000259" key="4">
    <source>
        <dbReference type="PROSITE" id="PS50043"/>
    </source>
</evidence>
<keyword evidence="1" id="KW-0547">Nucleotide-binding</keyword>
<sequence>MGQPDGRLFGRDAQLDAWSTARTATDAERGACLAFVGPAGVGKTALLDAGRARIPGAVVLRAVGDRVNVDLPGYALWQLLGRTAQATSPGEAPFDGPAARFHESLLGGPPEADPAVLRYAVAWVLRSLAASGPLLVVVDDVQWCDPVSSTVLAGIPALLADDPVVLAFASREPSADLEPAMLTLLESGSVLRSDVAPLNRPDIAAWVRSTGLPATRETVDLVAAASGGLPFAAAECLRELAAGRAVERRGADSDVASRLVAERVRALDPGVREVLAAIVCMGDGVEEEHLLVVTKMSPVQLETTYAVLRGARLLGVAHPPAPAHPIVSDVVRDVLGTAEVAGLHARIAAAYAADGLPVAARAAHLLRTEPGSSSDVATVLLAAAVDAAAAGSAELARRLCRRALAEDGLPTDLAAQLHDVAAQASVLTGDLDAAVEHWSVHTPSDPTVRARRLVDLGTVHYQAGRLVEAEAMYGRALDLLPDGDAERSAVLARIAGLGFHQGRTAVARDVQVAAVLARDPRDDEPADALLLCQEAYRMVIAGEDSRTAGDLALRATQDVEAIDYEQGDGAGYVMGLAALVDSERDSEALALLDRSVSQALARGSVLNRANNLYHRGYLHFERGRLRRARTDLETCVDAAAYGWRAYVNPARCVLGSAYVAMGETAAAEKLASRIDDDPTTPPLLQATDAHLRGVVDAAAGRHEEALASFVRAMELSEGYRSPGYQAWHRAAILAATEVGRLDLARHVADEILDDARRFGAPRSLGLTLVAASAPQPFEDAVRMLREALVLLGRTEAKAYQADALARLATLLAAHAEGDPERLDEATDLARRGRAIAERIGAARIVDAVRPLTVDAPTDVDESAPQRSRIDRLSPAELSVCELAAGGLTNREVAARLFLSIKTVEWHLSSSYAKLRIRSRKELAGQLFADAPSAATAGS</sequence>
<dbReference type="SUPFAM" id="SSF48452">
    <property type="entry name" value="TPR-like"/>
    <property type="match status" value="1"/>
</dbReference>
<dbReference type="PANTHER" id="PTHR16305:SF35">
    <property type="entry name" value="TRANSCRIPTIONAL ACTIVATOR DOMAIN"/>
    <property type="match status" value="1"/>
</dbReference>
<dbReference type="InterPro" id="IPR036388">
    <property type="entry name" value="WH-like_DNA-bd_sf"/>
</dbReference>
<organism evidence="5 6">
    <name type="scientific">Mumia zhuanghuii</name>
    <dbReference type="NCBI Taxonomy" id="2585211"/>
    <lineage>
        <taxon>Bacteria</taxon>
        <taxon>Bacillati</taxon>
        <taxon>Actinomycetota</taxon>
        <taxon>Actinomycetes</taxon>
        <taxon>Propionibacteriales</taxon>
        <taxon>Nocardioidaceae</taxon>
        <taxon>Mumia</taxon>
    </lineage>
</organism>
<dbReference type="RefSeq" id="WP_149771094.1">
    <property type="nucleotide sequence ID" value="NZ_VDFQ02000006.1"/>
</dbReference>
<dbReference type="Gene3D" id="1.10.10.10">
    <property type="entry name" value="Winged helix-like DNA-binding domain superfamily/Winged helix DNA-binding domain"/>
    <property type="match status" value="1"/>
</dbReference>
<dbReference type="Pfam" id="PF00196">
    <property type="entry name" value="GerE"/>
    <property type="match status" value="1"/>
</dbReference>
<feature type="repeat" description="TPR" evidence="3">
    <location>
        <begin position="450"/>
        <end position="483"/>
    </location>
</feature>
<gene>
    <name evidence="5" type="ORF">FE697_018385</name>
</gene>
<evidence type="ECO:0000256" key="2">
    <source>
        <dbReference type="ARBA" id="ARBA00022840"/>
    </source>
</evidence>
<dbReference type="SUPFAM" id="SSF52540">
    <property type="entry name" value="P-loop containing nucleoside triphosphate hydrolases"/>
    <property type="match status" value="1"/>
</dbReference>
<keyword evidence="2" id="KW-0067">ATP-binding</keyword>
<protein>
    <submittedName>
        <fullName evidence="5">AAA family ATPase</fullName>
    </submittedName>
</protein>
<dbReference type="Proteomes" id="UP000307768">
    <property type="component" value="Unassembled WGS sequence"/>
</dbReference>
<dbReference type="OrthoDB" id="3178131at2"/>
<dbReference type="GO" id="GO:0005737">
    <property type="term" value="C:cytoplasm"/>
    <property type="evidence" value="ECO:0007669"/>
    <property type="project" value="TreeGrafter"/>
</dbReference>
<dbReference type="SMART" id="SM00421">
    <property type="entry name" value="HTH_LUXR"/>
    <property type="match status" value="1"/>
</dbReference>
<dbReference type="GO" id="GO:0005524">
    <property type="term" value="F:ATP binding"/>
    <property type="evidence" value="ECO:0007669"/>
    <property type="project" value="UniProtKB-KW"/>
</dbReference>
<accession>A0A5Q6RPB2</accession>